<dbReference type="Pfam" id="PF01844">
    <property type="entry name" value="HNH"/>
    <property type="match status" value="1"/>
</dbReference>
<dbReference type="Pfam" id="PF14239">
    <property type="entry name" value="RRXRR"/>
    <property type="match status" value="1"/>
</dbReference>
<dbReference type="NCBIfam" id="NF040563">
    <property type="entry name" value="guided_IscB"/>
    <property type="match status" value="1"/>
</dbReference>
<dbReference type="InterPro" id="IPR002711">
    <property type="entry name" value="HNH"/>
</dbReference>
<dbReference type="GO" id="GO:0008270">
    <property type="term" value="F:zinc ion binding"/>
    <property type="evidence" value="ECO:0007669"/>
    <property type="project" value="InterPro"/>
</dbReference>
<protein>
    <submittedName>
        <fullName evidence="2">HNH endonuclease</fullName>
    </submittedName>
</protein>
<dbReference type="InterPro" id="IPR025938">
    <property type="entry name" value="RRXRR_dom"/>
</dbReference>
<name>A0A1W1CXL6_9ZZZZ</name>
<reference evidence="2" key="1">
    <citation type="submission" date="2016-10" db="EMBL/GenBank/DDBJ databases">
        <authorList>
            <person name="de Groot N.N."/>
        </authorList>
    </citation>
    <scope>NUCLEOTIDE SEQUENCE</scope>
</reference>
<dbReference type="InterPro" id="IPR003615">
    <property type="entry name" value="HNH_nuc"/>
</dbReference>
<dbReference type="GO" id="GO:0004519">
    <property type="term" value="F:endonuclease activity"/>
    <property type="evidence" value="ECO:0007669"/>
    <property type="project" value="UniProtKB-KW"/>
</dbReference>
<keyword evidence="2" id="KW-0540">Nuclease</keyword>
<accession>A0A1W1CXL6</accession>
<dbReference type="Gene3D" id="1.10.30.50">
    <property type="match status" value="1"/>
</dbReference>
<dbReference type="InterPro" id="IPR052892">
    <property type="entry name" value="NA-targeting_endonuclease"/>
</dbReference>
<feature type="domain" description="HNH nuclease" evidence="1">
    <location>
        <begin position="180"/>
        <end position="229"/>
    </location>
</feature>
<dbReference type="SMART" id="SM00507">
    <property type="entry name" value="HNHc"/>
    <property type="match status" value="1"/>
</dbReference>
<keyword evidence="2" id="KW-0378">Hydrolase</keyword>
<dbReference type="PANTHER" id="PTHR33877:SF2">
    <property type="entry name" value="OS07G0170200 PROTEIN"/>
    <property type="match status" value="1"/>
</dbReference>
<organism evidence="2">
    <name type="scientific">hydrothermal vent metagenome</name>
    <dbReference type="NCBI Taxonomy" id="652676"/>
    <lineage>
        <taxon>unclassified sequences</taxon>
        <taxon>metagenomes</taxon>
        <taxon>ecological metagenomes</taxon>
    </lineage>
</organism>
<dbReference type="CDD" id="cd00085">
    <property type="entry name" value="HNHc"/>
    <property type="match status" value="1"/>
</dbReference>
<sequence>MVFVLSKDKTPLAPTYEAKARKLLEQGKAIVHKIFPFTIRLKEKKTCTKNFDIKFDVGASVTGVAIVDAVKCFFFAEIVHRGKVIKKAMDSRRAIRRSRRARKTRYREARFDNRTRADGWLPPSVKSRADNVINFANKYAKLIPIKKAIVEKVSFDTSSMTNGKKLYGKEYQNGELKDTKLRDFIFKKHNHKCVYCGGDGEEIEHITPRSKGGTNSVQNLTLSCRKCNIEKGNLSLKDFGKKVKKDFSHLEPRKTPKNASIIQSARTYTLKELAKKFEVETSEGWETYANRKEINLPKEHYFDAMCIGNKYKYKILANKVLEVKAQGRGSRQMCRMDRFGFPRTKAKSSKIVKGFQTGDIVKAVVTKGKKIGTYLGKVAVRASGNFNISTDKATVQGINYKYCTTVQKGDGYAYATRTINQ</sequence>
<gene>
    <name evidence="2" type="ORF">MNB_SV-13-1006</name>
</gene>
<dbReference type="PANTHER" id="PTHR33877">
    <property type="entry name" value="SLL1193 PROTEIN"/>
    <property type="match status" value="1"/>
</dbReference>
<keyword evidence="2" id="KW-0255">Endonuclease</keyword>
<dbReference type="InterPro" id="IPR047693">
    <property type="entry name" value="RNA-guided_IscB-like"/>
</dbReference>
<dbReference type="AlphaFoldDB" id="A0A1W1CXL6"/>
<dbReference type="EMBL" id="FPHM01000161">
    <property type="protein sequence ID" value="SFV70608.1"/>
    <property type="molecule type" value="Genomic_DNA"/>
</dbReference>
<evidence type="ECO:0000259" key="1">
    <source>
        <dbReference type="SMART" id="SM00507"/>
    </source>
</evidence>
<proteinExistence type="predicted"/>
<evidence type="ECO:0000313" key="2">
    <source>
        <dbReference type="EMBL" id="SFV70608.1"/>
    </source>
</evidence>
<dbReference type="GO" id="GO:0003676">
    <property type="term" value="F:nucleic acid binding"/>
    <property type="evidence" value="ECO:0007669"/>
    <property type="project" value="InterPro"/>
</dbReference>